<feature type="transmembrane region" description="Helical" evidence="1">
    <location>
        <begin position="43"/>
        <end position="67"/>
    </location>
</feature>
<proteinExistence type="predicted"/>
<keyword evidence="3" id="KW-1185">Reference proteome</keyword>
<protein>
    <submittedName>
        <fullName evidence="2">Uncharacterized protein</fullName>
    </submittedName>
</protein>
<organism evidence="2 3">
    <name type="scientific">Mucuna pruriens</name>
    <name type="common">Velvet bean</name>
    <name type="synonym">Dolichos pruriens</name>
    <dbReference type="NCBI Taxonomy" id="157652"/>
    <lineage>
        <taxon>Eukaryota</taxon>
        <taxon>Viridiplantae</taxon>
        <taxon>Streptophyta</taxon>
        <taxon>Embryophyta</taxon>
        <taxon>Tracheophyta</taxon>
        <taxon>Spermatophyta</taxon>
        <taxon>Magnoliopsida</taxon>
        <taxon>eudicotyledons</taxon>
        <taxon>Gunneridae</taxon>
        <taxon>Pentapetalae</taxon>
        <taxon>rosids</taxon>
        <taxon>fabids</taxon>
        <taxon>Fabales</taxon>
        <taxon>Fabaceae</taxon>
        <taxon>Papilionoideae</taxon>
        <taxon>50 kb inversion clade</taxon>
        <taxon>NPAAA clade</taxon>
        <taxon>indigoferoid/millettioid clade</taxon>
        <taxon>Phaseoleae</taxon>
        <taxon>Mucuna</taxon>
    </lineage>
</organism>
<accession>A0A371HII2</accession>
<evidence type="ECO:0000256" key="1">
    <source>
        <dbReference type="SAM" id="Phobius"/>
    </source>
</evidence>
<dbReference type="EMBL" id="QJKJ01002507">
    <property type="protein sequence ID" value="RDY02579.1"/>
    <property type="molecule type" value="Genomic_DNA"/>
</dbReference>
<dbReference type="OrthoDB" id="1842378at2759"/>
<dbReference type="AlphaFoldDB" id="A0A371HII2"/>
<keyword evidence="1" id="KW-0812">Transmembrane</keyword>
<evidence type="ECO:0000313" key="2">
    <source>
        <dbReference type="EMBL" id="RDY02579.1"/>
    </source>
</evidence>
<gene>
    <name evidence="2" type="ORF">CR513_13954</name>
</gene>
<evidence type="ECO:0000313" key="3">
    <source>
        <dbReference type="Proteomes" id="UP000257109"/>
    </source>
</evidence>
<dbReference type="Proteomes" id="UP000257109">
    <property type="component" value="Unassembled WGS sequence"/>
</dbReference>
<feature type="non-terminal residue" evidence="2">
    <location>
        <position position="121"/>
    </location>
</feature>
<name>A0A371HII2_MUCPR</name>
<feature type="transmembrane region" description="Helical" evidence="1">
    <location>
        <begin position="79"/>
        <end position="103"/>
    </location>
</feature>
<comment type="caution">
    <text evidence="2">The sequence shown here is derived from an EMBL/GenBank/DDBJ whole genome shotgun (WGS) entry which is preliminary data.</text>
</comment>
<sequence length="121" mass="14340">FFLFFFIGLRHLFPSSSLYIYNLSHFCSKFCFFFDPKWKNLDLYALLVAVPIWSFFKFSSFLFMVNLQIHSPPINAFNIFRHLVVASEFFFVHCLGVEGVYGLPADNQSFNLRLLMSMFLY</sequence>
<keyword evidence="1" id="KW-1133">Transmembrane helix</keyword>
<keyword evidence="1" id="KW-0472">Membrane</keyword>
<feature type="non-terminal residue" evidence="2">
    <location>
        <position position="1"/>
    </location>
</feature>
<reference evidence="2" key="1">
    <citation type="submission" date="2018-05" db="EMBL/GenBank/DDBJ databases">
        <title>Draft genome of Mucuna pruriens seed.</title>
        <authorList>
            <person name="Nnadi N.E."/>
            <person name="Vos R."/>
            <person name="Hasami M.H."/>
            <person name="Devisetty U.K."/>
            <person name="Aguiy J.C."/>
        </authorList>
    </citation>
    <scope>NUCLEOTIDE SEQUENCE [LARGE SCALE GENOMIC DNA]</scope>
    <source>
        <strain evidence="2">JCA_2017</strain>
    </source>
</reference>